<dbReference type="Proteomes" id="UP000030403">
    <property type="component" value="Unassembled WGS sequence"/>
</dbReference>
<dbReference type="Gene3D" id="1.10.10.10">
    <property type="entry name" value="Winged helix-like DNA-binding domain superfamily/Winged helix DNA-binding domain"/>
    <property type="match status" value="1"/>
</dbReference>
<dbReference type="PRINTS" id="PR00778">
    <property type="entry name" value="HTHARSR"/>
</dbReference>
<dbReference type="PANTHER" id="PTHR33154">
    <property type="entry name" value="TRANSCRIPTIONAL REGULATOR, ARSR FAMILY"/>
    <property type="match status" value="1"/>
</dbReference>
<keyword evidence="6" id="KW-1185">Reference proteome</keyword>
<dbReference type="InterPro" id="IPR036390">
    <property type="entry name" value="WH_DNA-bd_sf"/>
</dbReference>
<dbReference type="CDD" id="cd00090">
    <property type="entry name" value="HTH_ARSR"/>
    <property type="match status" value="1"/>
</dbReference>
<comment type="caution">
    <text evidence="5">The sequence shown here is derived from an EMBL/GenBank/DDBJ whole genome shotgun (WGS) entry which is preliminary data.</text>
</comment>
<dbReference type="SMART" id="SM00418">
    <property type="entry name" value="HTH_ARSR"/>
    <property type="match status" value="1"/>
</dbReference>
<dbReference type="Pfam" id="PF12840">
    <property type="entry name" value="HTH_20"/>
    <property type="match status" value="1"/>
</dbReference>
<evidence type="ECO:0000256" key="2">
    <source>
        <dbReference type="ARBA" id="ARBA00023125"/>
    </source>
</evidence>
<evidence type="ECO:0000256" key="3">
    <source>
        <dbReference type="ARBA" id="ARBA00023163"/>
    </source>
</evidence>
<name>A0A0A5GCZ9_9BACI</name>
<feature type="domain" description="HTH arsR-type" evidence="4">
    <location>
        <begin position="255"/>
        <end position="347"/>
    </location>
</feature>
<dbReference type="InterPro" id="IPR001845">
    <property type="entry name" value="HTH_ArsR_DNA-bd_dom"/>
</dbReference>
<dbReference type="InterPro" id="IPR036388">
    <property type="entry name" value="WH-like_DNA-bd_sf"/>
</dbReference>
<keyword evidence="1" id="KW-0805">Transcription regulation</keyword>
<dbReference type="AlphaFoldDB" id="A0A0A5GCZ9"/>
<evidence type="ECO:0000256" key="1">
    <source>
        <dbReference type="ARBA" id="ARBA00023015"/>
    </source>
</evidence>
<dbReference type="InterPro" id="IPR051081">
    <property type="entry name" value="HTH_MetalResp_TranReg"/>
</dbReference>
<dbReference type="InterPro" id="IPR011991">
    <property type="entry name" value="ArsR-like_HTH"/>
</dbReference>
<reference evidence="5 6" key="1">
    <citation type="submission" date="2013-08" db="EMBL/GenBank/DDBJ databases">
        <authorList>
            <person name="Huang J."/>
            <person name="Wang G."/>
        </authorList>
    </citation>
    <scope>NUCLEOTIDE SEQUENCE [LARGE SCALE GENOMIC DNA]</scope>
    <source>
        <strain evidence="5 6">BH030004</strain>
    </source>
</reference>
<dbReference type="GO" id="GO:0003700">
    <property type="term" value="F:DNA-binding transcription factor activity"/>
    <property type="evidence" value="ECO:0007669"/>
    <property type="project" value="InterPro"/>
</dbReference>
<dbReference type="STRING" id="1385511.GCA_000425225_02720"/>
<protein>
    <submittedName>
        <fullName evidence="5">ArsR family transcriptional regulator</fullName>
    </submittedName>
</protein>
<dbReference type="OrthoDB" id="2646147at2"/>
<organism evidence="5 6">
    <name type="scientific">Pontibacillus marinus BH030004 = DSM 16465</name>
    <dbReference type="NCBI Taxonomy" id="1385511"/>
    <lineage>
        <taxon>Bacteria</taxon>
        <taxon>Bacillati</taxon>
        <taxon>Bacillota</taxon>
        <taxon>Bacilli</taxon>
        <taxon>Bacillales</taxon>
        <taxon>Bacillaceae</taxon>
        <taxon>Pontibacillus</taxon>
    </lineage>
</organism>
<evidence type="ECO:0000313" key="6">
    <source>
        <dbReference type="Proteomes" id="UP000030403"/>
    </source>
</evidence>
<dbReference type="EMBL" id="AVPF01000011">
    <property type="protein sequence ID" value="KGX89904.1"/>
    <property type="molecule type" value="Genomic_DNA"/>
</dbReference>
<dbReference type="GO" id="GO:0003677">
    <property type="term" value="F:DNA binding"/>
    <property type="evidence" value="ECO:0007669"/>
    <property type="project" value="UniProtKB-KW"/>
</dbReference>
<evidence type="ECO:0000313" key="5">
    <source>
        <dbReference type="EMBL" id="KGX89904.1"/>
    </source>
</evidence>
<gene>
    <name evidence="5" type="ORF">N783_03385</name>
</gene>
<dbReference type="PROSITE" id="PS50987">
    <property type="entry name" value="HTH_ARSR_2"/>
    <property type="match status" value="1"/>
</dbReference>
<keyword evidence="2" id="KW-0238">DNA-binding</keyword>
<dbReference type="RefSeq" id="WP_027446390.1">
    <property type="nucleotide sequence ID" value="NZ_AULJ01000034.1"/>
</dbReference>
<keyword evidence="3" id="KW-0804">Transcription</keyword>
<dbReference type="SUPFAM" id="SSF46785">
    <property type="entry name" value="Winged helix' DNA-binding domain"/>
    <property type="match status" value="1"/>
</dbReference>
<dbReference type="PANTHER" id="PTHR33154:SF18">
    <property type="entry name" value="ARSENICAL RESISTANCE OPERON REPRESSOR"/>
    <property type="match status" value="1"/>
</dbReference>
<proteinExistence type="predicted"/>
<evidence type="ECO:0000259" key="4">
    <source>
        <dbReference type="PROSITE" id="PS50987"/>
    </source>
</evidence>
<accession>A0A0A5GCZ9</accession>
<sequence>MDIIHTTGRKRETYQVELTHSLLWECALGIAAVTNDPLLHTLEKTKHEWDKMKRNLSLESINHLDYVQKNNTWKALLQLLHQRDFNHLSSFITYIRDLPEHELKFISIPYVGSRFQELRHQAASGNKEAIKKLKEITKDNPFFPTYIEFISLVDIKELKAHLIAVMSDWYEVAIQPEEDTLHNIFKRDIDAKGAMKDDLEPEAFVEWATGGVTYRPEPSVHRVLLIPQCTYRPWNVEADIEGTKVFYYPISSDSIDPNDVFKPDHFLVHRHKALGDETRLRMVKILYHRDCTLKELTDQLGMGKTTVHHHLKLLRSAKLVDVQGSKYVLKTNTLRSIEQELEQYLNR</sequence>
<dbReference type="eggNOG" id="COG0640">
    <property type="taxonomic scope" value="Bacteria"/>
</dbReference>